<protein>
    <recommendedName>
        <fullName evidence="1">DUF8149 domain-containing protein</fullName>
    </recommendedName>
</protein>
<name>A0A8J7YHL9_9EURY</name>
<proteinExistence type="predicted"/>
<dbReference type="AlphaFoldDB" id="A0A8J7YHL9"/>
<dbReference type="Proteomes" id="UP000783863">
    <property type="component" value="Unassembled WGS sequence"/>
</dbReference>
<evidence type="ECO:0000313" key="2">
    <source>
        <dbReference type="EMBL" id="MBX0303159.1"/>
    </source>
</evidence>
<dbReference type="EMBL" id="RKLQ01000001">
    <property type="protein sequence ID" value="MBX0303159.1"/>
    <property type="molecule type" value="Genomic_DNA"/>
</dbReference>
<dbReference type="InterPro" id="IPR058462">
    <property type="entry name" value="DUF8149"/>
</dbReference>
<dbReference type="Pfam" id="PF26476">
    <property type="entry name" value="DUF8149"/>
    <property type="match status" value="1"/>
</dbReference>
<organism evidence="2 3">
    <name type="scientific">Haloarcula salinisoli</name>
    <dbReference type="NCBI Taxonomy" id="2487746"/>
    <lineage>
        <taxon>Archaea</taxon>
        <taxon>Methanobacteriati</taxon>
        <taxon>Methanobacteriota</taxon>
        <taxon>Stenosarchaea group</taxon>
        <taxon>Halobacteria</taxon>
        <taxon>Halobacteriales</taxon>
        <taxon>Haloarculaceae</taxon>
        <taxon>Haloarcula</taxon>
    </lineage>
</organism>
<evidence type="ECO:0000259" key="1">
    <source>
        <dbReference type="Pfam" id="PF26476"/>
    </source>
</evidence>
<reference evidence="2" key="1">
    <citation type="submission" date="2021-06" db="EMBL/GenBank/DDBJ databases">
        <title>Halomicroarcula sp. F24A a new haloarchaeum isolated from saline soil.</title>
        <authorList>
            <person name="Duran-Viseras A."/>
            <person name="Sanchez-Porro C."/>
            <person name="Ventosa A."/>
        </authorList>
    </citation>
    <scope>NUCLEOTIDE SEQUENCE</scope>
    <source>
        <strain evidence="2">F24A</strain>
    </source>
</reference>
<feature type="domain" description="DUF8149" evidence="1">
    <location>
        <begin position="4"/>
        <end position="70"/>
    </location>
</feature>
<keyword evidence="3" id="KW-1185">Reference proteome</keyword>
<accession>A0A8J7YHL9</accession>
<comment type="caution">
    <text evidence="2">The sequence shown here is derived from an EMBL/GenBank/DDBJ whole genome shotgun (WGS) entry which is preliminary data.</text>
</comment>
<gene>
    <name evidence="2" type="ORF">EGD98_05655</name>
</gene>
<sequence>MTPEEDMPEIPVVCTACETRTQVPFEDVERAVARHNEQLHDGEAIAEVDPDVLDALTDQLGREMGLFDDDPNT</sequence>
<dbReference type="RefSeq" id="WP_220587377.1">
    <property type="nucleotide sequence ID" value="NZ_RKLQ01000001.1"/>
</dbReference>
<evidence type="ECO:0000313" key="3">
    <source>
        <dbReference type="Proteomes" id="UP000783863"/>
    </source>
</evidence>